<dbReference type="RefSeq" id="WP_115569035.1">
    <property type="nucleotide sequence ID" value="NZ_NXLV01000002.1"/>
</dbReference>
<feature type="domain" description="WYL" evidence="2">
    <location>
        <begin position="122"/>
        <end position="180"/>
    </location>
</feature>
<gene>
    <name evidence="4" type="ORF">CQA58_01935</name>
</gene>
<dbReference type="InterPro" id="IPR051534">
    <property type="entry name" value="CBASS_pafABC_assoc_protein"/>
</dbReference>
<dbReference type="InterPro" id="IPR036388">
    <property type="entry name" value="WH-like_DNA-bd_sf"/>
</dbReference>
<dbReference type="PANTHER" id="PTHR34580:SF1">
    <property type="entry name" value="PROTEIN PAFC"/>
    <property type="match status" value="1"/>
</dbReference>
<organism evidence="4 5">
    <name type="scientific">Helicobacter brantae</name>
    <dbReference type="NCBI Taxonomy" id="375927"/>
    <lineage>
        <taxon>Bacteria</taxon>
        <taxon>Pseudomonadati</taxon>
        <taxon>Campylobacterota</taxon>
        <taxon>Epsilonproteobacteria</taxon>
        <taxon>Campylobacterales</taxon>
        <taxon>Helicobacteraceae</taxon>
        <taxon>Helicobacter</taxon>
    </lineage>
</organism>
<dbReference type="AlphaFoldDB" id="A0A3D8J3U7"/>
<feature type="domain" description="Helix-turn-helix type 11" evidence="1">
    <location>
        <begin position="16"/>
        <end position="58"/>
    </location>
</feature>
<dbReference type="SUPFAM" id="SSF46785">
    <property type="entry name" value="Winged helix' DNA-binding domain"/>
    <property type="match status" value="1"/>
</dbReference>
<dbReference type="PROSITE" id="PS52050">
    <property type="entry name" value="WYL"/>
    <property type="match status" value="1"/>
</dbReference>
<dbReference type="OrthoDB" id="6521217at2"/>
<name>A0A3D8J3U7_9HELI</name>
<dbReference type="PANTHER" id="PTHR34580">
    <property type="match status" value="1"/>
</dbReference>
<dbReference type="InterPro" id="IPR036390">
    <property type="entry name" value="WH_DNA-bd_sf"/>
</dbReference>
<evidence type="ECO:0000259" key="3">
    <source>
        <dbReference type="Pfam" id="PF25583"/>
    </source>
</evidence>
<dbReference type="Pfam" id="PF13280">
    <property type="entry name" value="WYL"/>
    <property type="match status" value="1"/>
</dbReference>
<evidence type="ECO:0000313" key="4">
    <source>
        <dbReference type="EMBL" id="RDU71825.1"/>
    </source>
</evidence>
<dbReference type="InterPro" id="IPR026881">
    <property type="entry name" value="WYL_dom"/>
</dbReference>
<dbReference type="Gene3D" id="1.10.10.10">
    <property type="entry name" value="Winged helix-like DNA-binding domain superfamily/Winged helix DNA-binding domain"/>
    <property type="match status" value="1"/>
</dbReference>
<keyword evidence="5" id="KW-1185">Reference proteome</keyword>
<evidence type="ECO:0000259" key="2">
    <source>
        <dbReference type="Pfam" id="PF13280"/>
    </source>
</evidence>
<evidence type="ECO:0000313" key="5">
    <source>
        <dbReference type="Proteomes" id="UP000257045"/>
    </source>
</evidence>
<sequence>MSKEHDKLATRLAHTIAKLNGGELLSIAELAKEFGVDSRTIQRDIQRLSFLPIEKKEGKLFLASYALGSVSFENLRDFLRMCGIEELFPSLENKALQDLFNPNLNTSLLINPASFEKIQSKIFEELQVAILEHKLIKFHYNQKERKIKPYKLKHYLGRWYLLGVENESIKTFALEKIKNLIICSQEDFTPDEELVKEIEKNEFNFLSKDRNEIVLYIDSYAMPYFEKRKILPNQKILSRDENGMEVSTQSSYDEEILRIIQQWMPHILILSPESLKERLKERVRGYLEVL</sequence>
<dbReference type="Pfam" id="PF25583">
    <property type="entry name" value="WCX"/>
    <property type="match status" value="1"/>
</dbReference>
<comment type="caution">
    <text evidence="4">The sequence shown here is derived from an EMBL/GenBank/DDBJ whole genome shotgun (WGS) entry which is preliminary data.</text>
</comment>
<reference evidence="4 5" key="1">
    <citation type="submission" date="2018-04" db="EMBL/GenBank/DDBJ databases">
        <title>Novel Campyloabacter and Helicobacter Species and Strains.</title>
        <authorList>
            <person name="Mannion A.J."/>
            <person name="Shen Z."/>
            <person name="Fox J.G."/>
        </authorList>
    </citation>
    <scope>NUCLEOTIDE SEQUENCE [LARGE SCALE GENOMIC DNA]</scope>
    <source>
        <strain evidence="4 5">MIT 04-9366</strain>
    </source>
</reference>
<dbReference type="Pfam" id="PF08279">
    <property type="entry name" value="HTH_11"/>
    <property type="match status" value="1"/>
</dbReference>
<accession>A0A3D8J3U7</accession>
<proteinExistence type="predicted"/>
<feature type="domain" description="WCX" evidence="3">
    <location>
        <begin position="212"/>
        <end position="286"/>
    </location>
</feature>
<dbReference type="EMBL" id="NXLV01000002">
    <property type="protein sequence ID" value="RDU71825.1"/>
    <property type="molecule type" value="Genomic_DNA"/>
</dbReference>
<dbReference type="Proteomes" id="UP000257045">
    <property type="component" value="Unassembled WGS sequence"/>
</dbReference>
<protein>
    <submittedName>
        <fullName evidence="4">Transcriptional regulator</fullName>
    </submittedName>
</protein>
<dbReference type="InterPro" id="IPR013196">
    <property type="entry name" value="HTH_11"/>
</dbReference>
<evidence type="ECO:0000259" key="1">
    <source>
        <dbReference type="Pfam" id="PF08279"/>
    </source>
</evidence>
<dbReference type="InterPro" id="IPR057727">
    <property type="entry name" value="WCX_dom"/>
</dbReference>